<dbReference type="PROSITE" id="PS51387">
    <property type="entry name" value="FAD_PCMH"/>
    <property type="match status" value="1"/>
</dbReference>
<dbReference type="Proteomes" id="UP001487740">
    <property type="component" value="Unassembled WGS sequence"/>
</dbReference>
<gene>
    <name evidence="13" type="ORF">O3P69_003475</name>
</gene>
<evidence type="ECO:0000256" key="1">
    <source>
        <dbReference type="ARBA" id="ARBA00001974"/>
    </source>
</evidence>
<reference evidence="13 14" key="1">
    <citation type="submission" date="2023-03" db="EMBL/GenBank/DDBJ databases">
        <title>High-quality genome of Scylla paramamosain provides insights in environmental adaptation.</title>
        <authorList>
            <person name="Zhang L."/>
        </authorList>
    </citation>
    <scope>NUCLEOTIDE SEQUENCE [LARGE SCALE GENOMIC DNA]</scope>
    <source>
        <strain evidence="13">LZ_2023a</strain>
        <tissue evidence="13">Muscle</tissue>
    </source>
</reference>
<dbReference type="EMBL" id="JARAKH010000011">
    <property type="protein sequence ID" value="KAK8399391.1"/>
    <property type="molecule type" value="Genomic_DNA"/>
</dbReference>
<keyword evidence="5" id="KW-0274">FAD</keyword>
<dbReference type="InterPro" id="IPR016167">
    <property type="entry name" value="FAD-bd_PCMH_sub1"/>
</dbReference>
<dbReference type="FunFam" id="1.10.45.10:FF:000001">
    <property type="entry name" value="D-lactate dehydrogenase mitochondrial"/>
    <property type="match status" value="1"/>
</dbReference>
<evidence type="ECO:0000256" key="6">
    <source>
        <dbReference type="ARBA" id="ARBA00023002"/>
    </source>
</evidence>
<evidence type="ECO:0000256" key="2">
    <source>
        <dbReference type="ARBA" id="ARBA00004275"/>
    </source>
</evidence>
<evidence type="ECO:0000256" key="3">
    <source>
        <dbReference type="ARBA" id="ARBA00008000"/>
    </source>
</evidence>
<keyword evidence="4" id="KW-0285">Flavoprotein</keyword>
<evidence type="ECO:0000256" key="9">
    <source>
        <dbReference type="ARBA" id="ARBA00039639"/>
    </source>
</evidence>
<evidence type="ECO:0000256" key="7">
    <source>
        <dbReference type="ARBA" id="ARBA00023140"/>
    </source>
</evidence>
<evidence type="ECO:0000256" key="11">
    <source>
        <dbReference type="ARBA" id="ARBA00049267"/>
    </source>
</evidence>
<dbReference type="EMBL" id="JARAKH010000011">
    <property type="protein sequence ID" value="KAK8399390.1"/>
    <property type="molecule type" value="Genomic_DNA"/>
</dbReference>
<keyword evidence="7" id="KW-0576">Peroxisome</keyword>
<name>A0AAW0UKN4_SCYPA</name>
<feature type="domain" description="FAD-binding PCMH-type" evidence="12">
    <location>
        <begin position="97"/>
        <end position="276"/>
    </location>
</feature>
<evidence type="ECO:0000256" key="10">
    <source>
        <dbReference type="ARBA" id="ARBA00045410"/>
    </source>
</evidence>
<evidence type="ECO:0000256" key="8">
    <source>
        <dbReference type="ARBA" id="ARBA00039003"/>
    </source>
</evidence>
<accession>A0AAW0UKN4</accession>
<dbReference type="Gene3D" id="3.30.70.2740">
    <property type="match status" value="1"/>
</dbReference>
<keyword evidence="14" id="KW-1185">Reference proteome</keyword>
<dbReference type="SUPFAM" id="SSF56176">
    <property type="entry name" value="FAD-binding/transporter-associated domain-like"/>
    <property type="match status" value="1"/>
</dbReference>
<comment type="caution">
    <text evidence="13">The sequence shown here is derived from an EMBL/GenBank/DDBJ whole genome shotgun (WGS) entry which is preliminary data.</text>
</comment>
<dbReference type="Pfam" id="PF01565">
    <property type="entry name" value="FAD_binding_4"/>
    <property type="match status" value="1"/>
</dbReference>
<dbReference type="InterPro" id="IPR006094">
    <property type="entry name" value="Oxid_FAD_bind_N"/>
</dbReference>
<dbReference type="Pfam" id="PF02913">
    <property type="entry name" value="FAD-oxidase_C"/>
    <property type="match status" value="1"/>
</dbReference>
<dbReference type="Gene3D" id="3.30.465.10">
    <property type="match status" value="1"/>
</dbReference>
<dbReference type="PANTHER" id="PTHR43716">
    <property type="entry name" value="D-2-HYDROXYGLUTARATE DEHYDROGENASE, MITOCHONDRIAL"/>
    <property type="match status" value="1"/>
</dbReference>
<dbReference type="GO" id="GO:0005739">
    <property type="term" value="C:mitochondrion"/>
    <property type="evidence" value="ECO:0007669"/>
    <property type="project" value="TreeGrafter"/>
</dbReference>
<comment type="subcellular location">
    <subcellularLocation>
        <location evidence="2">Peroxisome</location>
    </subcellularLocation>
</comment>
<dbReference type="InterPro" id="IPR016169">
    <property type="entry name" value="FAD-bd_PCMH_sub2"/>
</dbReference>
<comment type="similarity">
    <text evidence="3">Belongs to the FAD-binding oxidoreductase/transferase type 4 family.</text>
</comment>
<dbReference type="Gene3D" id="3.30.43.10">
    <property type="entry name" value="Uridine Diphospho-n-acetylenolpyruvylglucosamine Reductase, domain 2"/>
    <property type="match status" value="1"/>
</dbReference>
<comment type="function">
    <text evidence="10">Catalyzes the oxidation of D-2-hydroxyglutarate (D-2-HG) to alpha-ketoglutarate. Also catalyzes the oxidation of other D-2-hydroxyacids, such as D-malate (D-MAL) and D-lactate (D-LAC). Exhibits high activities towards D-2-HG and D-MAL but a very weak activity towards D-LAC.</text>
</comment>
<dbReference type="FunFam" id="3.30.70.2740:FF:000002">
    <property type="entry name" value="D-2-hydroxyglutarate dehydrogenase mitochondrial"/>
    <property type="match status" value="1"/>
</dbReference>
<protein>
    <recommendedName>
        <fullName evidence="9">D-2-hydroxyglutarate dehydrogenase, mitochondrial</fullName>
        <ecNumber evidence="8">1.1.99.39</ecNumber>
    </recommendedName>
</protein>
<dbReference type="GO" id="GO:0005777">
    <property type="term" value="C:peroxisome"/>
    <property type="evidence" value="ECO:0007669"/>
    <property type="project" value="UniProtKB-SubCell"/>
</dbReference>
<evidence type="ECO:0000259" key="12">
    <source>
        <dbReference type="PROSITE" id="PS51387"/>
    </source>
</evidence>
<comment type="catalytic activity">
    <reaction evidence="11">
        <text>(R)-malate + A = oxaloacetate + AH2</text>
        <dbReference type="Rhea" id="RHEA:67460"/>
        <dbReference type="ChEBI" id="CHEBI:13193"/>
        <dbReference type="ChEBI" id="CHEBI:15588"/>
        <dbReference type="ChEBI" id="CHEBI:16452"/>
        <dbReference type="ChEBI" id="CHEBI:17499"/>
    </reaction>
    <physiologicalReaction direction="left-to-right" evidence="11">
        <dbReference type="Rhea" id="RHEA:67461"/>
    </physiologicalReaction>
</comment>
<dbReference type="EC" id="1.1.99.39" evidence="8"/>
<proteinExistence type="inferred from homology"/>
<dbReference type="FunFam" id="3.30.70.2190:FF:000001">
    <property type="entry name" value="D-2-hydroxyglutarate dehydrogenase mitochondrial"/>
    <property type="match status" value="1"/>
</dbReference>
<dbReference type="GO" id="GO:0071949">
    <property type="term" value="F:FAD binding"/>
    <property type="evidence" value="ECO:0007669"/>
    <property type="project" value="InterPro"/>
</dbReference>
<dbReference type="InterPro" id="IPR004113">
    <property type="entry name" value="FAD-bd_oxidored_4_C"/>
</dbReference>
<dbReference type="GO" id="GO:0051990">
    <property type="term" value="F:(R)-2-hydroxyglutarate dehydrogenase activity"/>
    <property type="evidence" value="ECO:0007669"/>
    <property type="project" value="UniProtKB-EC"/>
</dbReference>
<sequence length="521" mass="57636">MLGGKELRHAISMASRWTWASCNLSSNLYRWNKTFIHTSSCHRKCELTSKRYQVKRGKYNEINEENIKFFTELLGPHRIIEGESELEGHNTDWLDTVRGASSVLLKPKTTEEVSAILSYCNQHRLAVCPQGGNTGLVGGSVPVFDEIIISTNLMNKVENVDTWSGVVTCQSGCVLEALDQHVADFGLMVPLDLGAKGSCHIGGNVSTNAGGLRLLRYGSLHGSVLGVEAVLASGEVIDCMTAMKKDNTGYDLKHLFIGSEGTLGLVTKIAIHCPPRPQAVNLALLGLSTYENVLKTYVAAKSKLGEILSSCEFIDRSSLECVEENLKLKPPISSHEYYMLIETSGSNGTHDEEKLNIFLEDVLGSGIVDDGTVASEPSRMLHIWGLRERIAEALHHEGYTYKYDISTPLSHFYKMVEDMRKHLGSKIIRCCGYGHIGDGNLHLNITTDEFDKEVLNRIEPAVYEWTSKVNGSISAEHGLGFKKRNYIHYSKSSGAVTLMKQMKKLLDPNGILNPYKVLPDE</sequence>
<keyword evidence="6" id="KW-0560">Oxidoreductase</keyword>
<dbReference type="InterPro" id="IPR016166">
    <property type="entry name" value="FAD-bd_PCMH"/>
</dbReference>
<dbReference type="PANTHER" id="PTHR43716:SF1">
    <property type="entry name" value="D-2-HYDROXYGLUTARATE DEHYDROGENASE, MITOCHONDRIAL"/>
    <property type="match status" value="1"/>
</dbReference>
<comment type="cofactor">
    <cofactor evidence="1">
        <name>FAD</name>
        <dbReference type="ChEBI" id="CHEBI:57692"/>
    </cofactor>
</comment>
<dbReference type="Gene3D" id="3.30.70.2190">
    <property type="match status" value="1"/>
</dbReference>
<dbReference type="InterPro" id="IPR016171">
    <property type="entry name" value="Vanillyl_alc_oxidase_C-sub2"/>
</dbReference>
<dbReference type="InterPro" id="IPR051264">
    <property type="entry name" value="FAD-oxidored/transferase_4"/>
</dbReference>
<evidence type="ECO:0000256" key="4">
    <source>
        <dbReference type="ARBA" id="ARBA00022630"/>
    </source>
</evidence>
<dbReference type="InterPro" id="IPR016164">
    <property type="entry name" value="FAD-linked_Oxase-like_C"/>
</dbReference>
<dbReference type="FunFam" id="3.30.43.10:FF:000002">
    <property type="entry name" value="D-2-hydroxyglutarate dehydrogenase, mitochondrial"/>
    <property type="match status" value="1"/>
</dbReference>
<evidence type="ECO:0000313" key="13">
    <source>
        <dbReference type="EMBL" id="KAK8399390.1"/>
    </source>
</evidence>
<dbReference type="SUPFAM" id="SSF55103">
    <property type="entry name" value="FAD-linked oxidases, C-terminal domain"/>
    <property type="match status" value="1"/>
</dbReference>
<dbReference type="Gene3D" id="1.10.45.10">
    <property type="entry name" value="Vanillyl-alcohol Oxidase, Chain A, domain 4"/>
    <property type="match status" value="1"/>
</dbReference>
<dbReference type="FunFam" id="3.30.465.10:FF:000001">
    <property type="entry name" value="D-2-hydroxyglutarate dehydrogenase, mitochondrial"/>
    <property type="match status" value="1"/>
</dbReference>
<organism evidence="13 14">
    <name type="scientific">Scylla paramamosain</name>
    <name type="common">Mud crab</name>
    <dbReference type="NCBI Taxonomy" id="85552"/>
    <lineage>
        <taxon>Eukaryota</taxon>
        <taxon>Metazoa</taxon>
        <taxon>Ecdysozoa</taxon>
        <taxon>Arthropoda</taxon>
        <taxon>Crustacea</taxon>
        <taxon>Multicrustacea</taxon>
        <taxon>Malacostraca</taxon>
        <taxon>Eumalacostraca</taxon>
        <taxon>Eucarida</taxon>
        <taxon>Decapoda</taxon>
        <taxon>Pleocyemata</taxon>
        <taxon>Brachyura</taxon>
        <taxon>Eubrachyura</taxon>
        <taxon>Portunoidea</taxon>
        <taxon>Portunidae</taxon>
        <taxon>Portuninae</taxon>
        <taxon>Scylla</taxon>
    </lineage>
</organism>
<dbReference type="InterPro" id="IPR036318">
    <property type="entry name" value="FAD-bd_PCMH-like_sf"/>
</dbReference>
<evidence type="ECO:0000256" key="5">
    <source>
        <dbReference type="ARBA" id="ARBA00022827"/>
    </source>
</evidence>
<dbReference type="AlphaFoldDB" id="A0AAW0UKN4"/>
<evidence type="ECO:0000313" key="14">
    <source>
        <dbReference type="Proteomes" id="UP001487740"/>
    </source>
</evidence>